<dbReference type="Gene3D" id="1.10.1470.10">
    <property type="entry name" value="YjbJ"/>
    <property type="match status" value="1"/>
</dbReference>
<reference evidence="1 2" key="2">
    <citation type="submission" date="2019-01" db="EMBL/GenBank/DDBJ databases">
        <title>Hymenobacter humicola sp. nov., isolated from soils in Antarctica.</title>
        <authorList>
            <person name="Sedlacek I."/>
            <person name="Holochova P."/>
            <person name="Kralova S."/>
            <person name="Pantucek R."/>
            <person name="Stankova E."/>
            <person name="Vrbovska V."/>
            <person name="Kristofova L."/>
            <person name="Svec P."/>
            <person name="Busse H.-J."/>
        </authorList>
    </citation>
    <scope>NUCLEOTIDE SEQUENCE [LARGE SCALE GENOMIC DNA]</scope>
    <source>
        <strain evidence="1 2">CCM 8852</strain>
    </source>
</reference>
<evidence type="ECO:0000313" key="1">
    <source>
        <dbReference type="EMBL" id="RIY05443.1"/>
    </source>
</evidence>
<name>A0A418QJQ1_9BACT</name>
<evidence type="ECO:0000313" key="2">
    <source>
        <dbReference type="Proteomes" id="UP000284250"/>
    </source>
</evidence>
<gene>
    <name evidence="1" type="ORF">D0T11_20425</name>
</gene>
<sequence>MHLKSEWPTIKNKLQQEYTHLTDEDLTYVAGKDQELVSRLQSKLGKSQVTIVTMLNAL</sequence>
<reference evidence="1 2" key="1">
    <citation type="submission" date="2018-09" db="EMBL/GenBank/DDBJ databases">
        <authorList>
            <person name="Zeman M."/>
            <person name="Pardy F."/>
        </authorList>
    </citation>
    <scope>NUCLEOTIDE SEQUENCE [LARGE SCALE GENOMIC DNA]</scope>
    <source>
        <strain evidence="1 2">CCM 8852</strain>
    </source>
</reference>
<dbReference type="Proteomes" id="UP000284250">
    <property type="component" value="Unassembled WGS sequence"/>
</dbReference>
<accession>A0A418QJQ1</accession>
<keyword evidence="2" id="KW-1185">Reference proteome</keyword>
<protein>
    <submittedName>
        <fullName evidence="1">General stress protein CsbD</fullName>
    </submittedName>
</protein>
<dbReference type="AlphaFoldDB" id="A0A418QJQ1"/>
<dbReference type="SUPFAM" id="SSF69047">
    <property type="entry name" value="Hypothetical protein YjbJ"/>
    <property type="match status" value="1"/>
</dbReference>
<dbReference type="InterPro" id="IPR036629">
    <property type="entry name" value="YjbJ_sf"/>
</dbReference>
<dbReference type="OrthoDB" id="9796058at2"/>
<comment type="caution">
    <text evidence="1">The sequence shown here is derived from an EMBL/GenBank/DDBJ whole genome shotgun (WGS) entry which is preliminary data.</text>
</comment>
<organism evidence="1 2">
    <name type="scientific">Hymenobacter rubripertinctus</name>
    <dbReference type="NCBI Taxonomy" id="2029981"/>
    <lineage>
        <taxon>Bacteria</taxon>
        <taxon>Pseudomonadati</taxon>
        <taxon>Bacteroidota</taxon>
        <taxon>Cytophagia</taxon>
        <taxon>Cytophagales</taxon>
        <taxon>Hymenobacteraceae</taxon>
        <taxon>Hymenobacter</taxon>
    </lineage>
</organism>
<dbReference type="EMBL" id="QYCN01000056">
    <property type="protein sequence ID" value="RIY05443.1"/>
    <property type="molecule type" value="Genomic_DNA"/>
</dbReference>
<proteinExistence type="predicted"/>